<keyword evidence="3" id="KW-1185">Reference proteome</keyword>
<dbReference type="PANTHER" id="PTHR10098:SF108">
    <property type="entry name" value="TETRATRICOPEPTIDE REPEAT PROTEIN 28"/>
    <property type="match status" value="1"/>
</dbReference>
<dbReference type="GeneID" id="68872800"/>
<sequence>MTARTISGRAGAILCALFLWGSGGLAQSAPTRESIRDDVFVTLQRATSSVAGAALQQAALRQQAGNAALAALLRQRSDLTDMAEAEQKALAAAVGGRGAAAEAEVDRVRVSLARIRAQITELDAQIEAGFPAFRELTNPRPMTVSEVQQTLRPGEVMIVTLAADYDVFVWAISDRAADWHAVNFEQGALVAQISLLRRMLDVTQQNRSAAALDDAPSIGASADGFDRAVAHGLYQKLLEPLAAVIDGADHLVVVPDGPLTALPFGLLVASPPVGDDADPQALRDTDWLIGRAAMTVLPNVSSLRALRRKVDKTDLGGPRRPFVGFGDPVFAYVDSDAPTGMVTDGAYVSRGVFEQVSAVAGLAPLPGTARELRRLAQLTGAAAGDLFLGRAATETAVRGADLRDVDIVAFATHGLLAGELSGLAEPALVFTPPDAPGPQDDALLTATEAAGLKLSAQLIILSACNTASGDGTPGAEGLSGLARSFIYAGARSILVSHWPVDDYATSVLTTGMVAEMQAGTARSDALRRSMLRLMRDDPQVKYAHPRYWAPFILVGDG</sequence>
<dbReference type="PANTHER" id="PTHR10098">
    <property type="entry name" value="RAPSYN-RELATED"/>
    <property type="match status" value="1"/>
</dbReference>
<evidence type="ECO:0000259" key="1">
    <source>
        <dbReference type="Pfam" id="PF12770"/>
    </source>
</evidence>
<dbReference type="EMBL" id="JAMD01000015">
    <property type="protein sequence ID" value="KEJ94349.1"/>
    <property type="molecule type" value="Genomic_DNA"/>
</dbReference>
<evidence type="ECO:0000313" key="2">
    <source>
        <dbReference type="EMBL" id="KEJ94349.1"/>
    </source>
</evidence>
<dbReference type="OrthoDB" id="8235393at2"/>
<dbReference type="Pfam" id="PF12770">
    <property type="entry name" value="CHAT"/>
    <property type="match status" value="1"/>
</dbReference>
<dbReference type="InterPro" id="IPR024983">
    <property type="entry name" value="CHAT_dom"/>
</dbReference>
<organism evidence="2 3">
    <name type="scientific">Pseudosulfitobacter pseudonitzschiae</name>
    <dbReference type="NCBI Taxonomy" id="1402135"/>
    <lineage>
        <taxon>Bacteria</taxon>
        <taxon>Pseudomonadati</taxon>
        <taxon>Pseudomonadota</taxon>
        <taxon>Alphaproteobacteria</taxon>
        <taxon>Rhodobacterales</taxon>
        <taxon>Roseobacteraceae</taxon>
        <taxon>Pseudosulfitobacter</taxon>
    </lineage>
</organism>
<dbReference type="Proteomes" id="UP000027746">
    <property type="component" value="Unassembled WGS sequence"/>
</dbReference>
<gene>
    <name evidence="2" type="ORF">SUH3_07490</name>
</gene>
<reference evidence="2 3" key="1">
    <citation type="submission" date="2014-01" db="EMBL/GenBank/DDBJ databases">
        <title>Sulfitobacter sp. H3 (MCCC 1A00686) Genome Sequencing.</title>
        <authorList>
            <person name="Lai Q."/>
            <person name="Hong Z."/>
        </authorList>
    </citation>
    <scope>NUCLEOTIDE SEQUENCE [LARGE SCALE GENOMIC DNA]</scope>
    <source>
        <strain evidence="2 3">H3</strain>
    </source>
</reference>
<feature type="domain" description="CHAT" evidence="1">
    <location>
        <begin position="228"/>
        <end position="556"/>
    </location>
</feature>
<protein>
    <recommendedName>
        <fullName evidence="1">CHAT domain-containing protein</fullName>
    </recommendedName>
</protein>
<name>A0A073IX45_9RHOB</name>
<proteinExistence type="predicted"/>
<accession>A0A073IX45</accession>
<comment type="caution">
    <text evidence="2">The sequence shown here is derived from an EMBL/GenBank/DDBJ whole genome shotgun (WGS) entry which is preliminary data.</text>
</comment>
<evidence type="ECO:0000313" key="3">
    <source>
        <dbReference type="Proteomes" id="UP000027746"/>
    </source>
</evidence>
<dbReference type="AlphaFoldDB" id="A0A073IX45"/>
<dbReference type="RefSeq" id="WP_051694630.1">
    <property type="nucleotide sequence ID" value="NZ_CP054608.1"/>
</dbReference>